<reference evidence="3" key="1">
    <citation type="journal article" date="2012" name="Nat. Genet.">
        <title>Whole-genome sequence of Schistosoma haematobium.</title>
        <authorList>
            <person name="Young N.D."/>
            <person name="Jex A.R."/>
            <person name="Li B."/>
            <person name="Liu S."/>
            <person name="Yang L."/>
            <person name="Xiong Z."/>
            <person name="Li Y."/>
            <person name="Cantacessi C."/>
            <person name="Hall R.S."/>
            <person name="Xu X."/>
            <person name="Chen F."/>
            <person name="Wu X."/>
            <person name="Zerlotini A."/>
            <person name="Oliveira G."/>
            <person name="Hofmann A."/>
            <person name="Zhang G."/>
            <person name="Fang X."/>
            <person name="Kang Y."/>
            <person name="Campbell B.E."/>
            <person name="Loukas A."/>
            <person name="Ranganathan S."/>
            <person name="Rollinson D."/>
            <person name="Rinaldi G."/>
            <person name="Brindley P.J."/>
            <person name="Yang H."/>
            <person name="Wang J."/>
            <person name="Wang J."/>
            <person name="Gasser R.B."/>
        </authorList>
    </citation>
    <scope>NUCLEOTIDE SEQUENCE [LARGE SCALE GENOMIC DNA]</scope>
</reference>
<dbReference type="GO" id="GO:0005783">
    <property type="term" value="C:endoplasmic reticulum"/>
    <property type="evidence" value="ECO:0007669"/>
    <property type="project" value="TreeGrafter"/>
</dbReference>
<dbReference type="PANTHER" id="PTHR13399:SF3">
    <property type="entry name" value="TRANSLOCON-ASSOCIATED PROTEIN SUBUNIT GAMMA"/>
    <property type="match status" value="1"/>
</dbReference>
<name>A0A095B427_SCHHA</name>
<feature type="domain" description="Rab-GAP TBC" evidence="2">
    <location>
        <begin position="134"/>
        <end position="269"/>
    </location>
</feature>
<evidence type="ECO:0000256" key="1">
    <source>
        <dbReference type="SAM" id="MobiDB-lite"/>
    </source>
</evidence>
<dbReference type="EMBL" id="KL252273">
    <property type="protein sequence ID" value="KGB41961.1"/>
    <property type="molecule type" value="Genomic_DNA"/>
</dbReference>
<proteinExistence type="predicted"/>
<dbReference type="STRING" id="6185.A0A095B427"/>
<feature type="region of interest" description="Disordered" evidence="1">
    <location>
        <begin position="1"/>
        <end position="26"/>
    </location>
</feature>
<dbReference type="InterPro" id="IPR000195">
    <property type="entry name" value="Rab-GAP-TBC_dom"/>
</dbReference>
<dbReference type="PANTHER" id="PTHR13399">
    <property type="entry name" value="TRANSLOCON-ASSOCIATED PROTEIN TRAP , GAMMA SUBUNIT"/>
    <property type="match status" value="1"/>
</dbReference>
<dbReference type="Pfam" id="PF00566">
    <property type="entry name" value="RabGAP-TBC"/>
    <property type="match status" value="1"/>
</dbReference>
<feature type="compositionally biased region" description="Basic and acidic residues" evidence="1">
    <location>
        <begin position="1"/>
        <end position="11"/>
    </location>
</feature>
<sequence>MEMLSEMKQENNSRMLSHPNKRNSQQKKIYSKYSTRLLQNPSNKGTYGRRGPGLYRSTVNELSLEQTSLSLNLLHKRLFKFKPSLTPGLGTRRVVSINPRQDPNLKFSMEPRLGDEAFTEWINAVRRMARIGDGLPSAIRSRVWSTLADRQLAKQHVDWDHEIKMAFNEPSNQDDDRLGEQIVKDLHRTGCEQFGSDSDRASLKRVLLAYARWNKRVGYCQGFNVIAAGVLDVTGRDEKKAFKCDHHCSSSGIYCFQTISLDTSILEIA</sequence>
<dbReference type="AlphaFoldDB" id="A0A095B427"/>
<dbReference type="PROSITE" id="PS50086">
    <property type="entry name" value="TBC_RABGAP"/>
    <property type="match status" value="1"/>
</dbReference>
<accession>A0A095B427</accession>
<dbReference type="InterPro" id="IPR035969">
    <property type="entry name" value="Rab-GAP_TBC_sf"/>
</dbReference>
<organism evidence="3">
    <name type="scientific">Schistosoma haematobium</name>
    <name type="common">Blood fluke</name>
    <dbReference type="NCBI Taxonomy" id="6185"/>
    <lineage>
        <taxon>Eukaryota</taxon>
        <taxon>Metazoa</taxon>
        <taxon>Spiralia</taxon>
        <taxon>Lophotrochozoa</taxon>
        <taxon>Platyhelminthes</taxon>
        <taxon>Trematoda</taxon>
        <taxon>Digenea</taxon>
        <taxon>Strigeidida</taxon>
        <taxon>Schistosomatoidea</taxon>
        <taxon>Schistosomatidae</taxon>
        <taxon>Schistosoma</taxon>
    </lineage>
</organism>
<evidence type="ECO:0000259" key="2">
    <source>
        <dbReference type="PROSITE" id="PS50086"/>
    </source>
</evidence>
<evidence type="ECO:0000313" key="3">
    <source>
        <dbReference type="EMBL" id="KGB41961.1"/>
    </source>
</evidence>
<protein>
    <submittedName>
        <fullName evidence="3">TBC1 domain family member 30</fullName>
    </submittedName>
</protein>
<dbReference type="SUPFAM" id="SSF47923">
    <property type="entry name" value="Ypt/Rab-GAP domain of gyp1p"/>
    <property type="match status" value="1"/>
</dbReference>
<gene>
    <name evidence="3" type="ORF">MS3_10532</name>
</gene>
<dbReference type="Gene3D" id="1.10.8.270">
    <property type="entry name" value="putative rabgap domain of human tbc1 domain family member 14 like domains"/>
    <property type="match status" value="1"/>
</dbReference>